<accession>X6NKW4</accession>
<evidence type="ECO:0000313" key="1">
    <source>
        <dbReference type="EMBL" id="ETO26017.1"/>
    </source>
</evidence>
<dbReference type="EMBL" id="ASPP01008141">
    <property type="protein sequence ID" value="ETO26017.1"/>
    <property type="molecule type" value="Genomic_DNA"/>
</dbReference>
<keyword evidence="2" id="KW-1185">Reference proteome</keyword>
<reference evidence="1 2" key="1">
    <citation type="journal article" date="2013" name="Curr. Biol.">
        <title>The Genome of the Foraminiferan Reticulomyxa filosa.</title>
        <authorList>
            <person name="Glockner G."/>
            <person name="Hulsmann N."/>
            <person name="Schleicher M."/>
            <person name="Noegel A.A."/>
            <person name="Eichinger L."/>
            <person name="Gallinger C."/>
            <person name="Pawlowski J."/>
            <person name="Sierra R."/>
            <person name="Euteneuer U."/>
            <person name="Pillet L."/>
            <person name="Moustafa A."/>
            <person name="Platzer M."/>
            <person name="Groth M."/>
            <person name="Szafranski K."/>
            <person name="Schliwa M."/>
        </authorList>
    </citation>
    <scope>NUCLEOTIDE SEQUENCE [LARGE SCALE GENOMIC DNA]</scope>
</reference>
<name>X6NKW4_RETFI</name>
<gene>
    <name evidence="1" type="ORF">RFI_11124</name>
</gene>
<sequence>MHLLDEFDKMLTGACDYPFQENVTNVLSSVIRFLLKAIFCAHDFLDPLPTARCDINMPNVGKCKKPDVPIPPWYEKVGTFSVLEDLPATAQLKENKKIEVTNNAEFIPYDAAECLCFLCVVLTYALHLHCFVLLGFVQVSIQLEAFHEMKKCLENADKVDFASARQKVVAELNLNGDPAIFFAEMCQVMSHVPTAMIGQEKKKNPKTGKQTNSYGANVCNVQGKFEKYLLARWKELKNYVKEIKTTNAKKILFYLPLLDFENFLEESRQIQSDIETVSKTNVK</sequence>
<proteinExistence type="predicted"/>
<protein>
    <submittedName>
        <fullName evidence="1">Uncharacterized protein</fullName>
    </submittedName>
</protein>
<dbReference type="AlphaFoldDB" id="X6NKW4"/>
<dbReference type="Proteomes" id="UP000023152">
    <property type="component" value="Unassembled WGS sequence"/>
</dbReference>
<evidence type="ECO:0000313" key="2">
    <source>
        <dbReference type="Proteomes" id="UP000023152"/>
    </source>
</evidence>
<comment type="caution">
    <text evidence="1">The sequence shown here is derived from an EMBL/GenBank/DDBJ whole genome shotgun (WGS) entry which is preliminary data.</text>
</comment>
<organism evidence="1 2">
    <name type="scientific">Reticulomyxa filosa</name>
    <dbReference type="NCBI Taxonomy" id="46433"/>
    <lineage>
        <taxon>Eukaryota</taxon>
        <taxon>Sar</taxon>
        <taxon>Rhizaria</taxon>
        <taxon>Retaria</taxon>
        <taxon>Foraminifera</taxon>
        <taxon>Monothalamids</taxon>
        <taxon>Reticulomyxidae</taxon>
        <taxon>Reticulomyxa</taxon>
    </lineage>
</organism>